<dbReference type="AlphaFoldDB" id="A0AAV7VUK7"/>
<gene>
    <name evidence="1" type="ORF">NDU88_007762</name>
</gene>
<keyword evidence="2" id="KW-1185">Reference proteome</keyword>
<proteinExistence type="predicted"/>
<protein>
    <submittedName>
        <fullName evidence="1">Uncharacterized protein</fullName>
    </submittedName>
</protein>
<reference evidence="1" key="1">
    <citation type="journal article" date="2022" name="bioRxiv">
        <title>Sequencing and chromosome-scale assembly of the giantPleurodeles waltlgenome.</title>
        <authorList>
            <person name="Brown T."/>
            <person name="Elewa A."/>
            <person name="Iarovenko S."/>
            <person name="Subramanian E."/>
            <person name="Araus A.J."/>
            <person name="Petzold A."/>
            <person name="Susuki M."/>
            <person name="Suzuki K.-i.T."/>
            <person name="Hayashi T."/>
            <person name="Toyoda A."/>
            <person name="Oliveira C."/>
            <person name="Osipova E."/>
            <person name="Leigh N.D."/>
            <person name="Simon A."/>
            <person name="Yun M.H."/>
        </authorList>
    </citation>
    <scope>NUCLEOTIDE SEQUENCE</scope>
    <source>
        <strain evidence="1">20211129_DDA</strain>
        <tissue evidence="1">Liver</tissue>
    </source>
</reference>
<dbReference type="PANTHER" id="PTHR11505">
    <property type="entry name" value="L1 TRANSPOSABLE ELEMENT-RELATED"/>
    <property type="match status" value="1"/>
</dbReference>
<comment type="caution">
    <text evidence="1">The sequence shown here is derived from an EMBL/GenBank/DDBJ whole genome shotgun (WGS) entry which is preliminary data.</text>
</comment>
<name>A0AAV7VUK7_PLEWA</name>
<evidence type="ECO:0000313" key="1">
    <source>
        <dbReference type="EMBL" id="KAJ1203981.1"/>
    </source>
</evidence>
<sequence length="151" mass="17461">MDGHDLTPFFALKRVHRVPAQRLQPGRPPRPVVAKLLHYRDRDLLLQTAHVAGPFMVEGRQKSIFPDFTADVQAKRATYAVVKRALREEGITYALLFPYRLKPMVDGTIHFFQDPEEAWAWLAGTISIRHDWVPKTERQRKEYGCDCPVPK</sequence>
<dbReference type="Gene3D" id="3.30.250.20">
    <property type="entry name" value="L1 transposable element, C-terminal domain"/>
    <property type="match status" value="1"/>
</dbReference>
<dbReference type="Proteomes" id="UP001066276">
    <property type="component" value="Chromosome 2_1"/>
</dbReference>
<dbReference type="EMBL" id="JANPWB010000003">
    <property type="protein sequence ID" value="KAJ1203981.1"/>
    <property type="molecule type" value="Genomic_DNA"/>
</dbReference>
<evidence type="ECO:0000313" key="2">
    <source>
        <dbReference type="Proteomes" id="UP001066276"/>
    </source>
</evidence>
<organism evidence="1 2">
    <name type="scientific">Pleurodeles waltl</name>
    <name type="common">Iberian ribbed newt</name>
    <dbReference type="NCBI Taxonomy" id="8319"/>
    <lineage>
        <taxon>Eukaryota</taxon>
        <taxon>Metazoa</taxon>
        <taxon>Chordata</taxon>
        <taxon>Craniata</taxon>
        <taxon>Vertebrata</taxon>
        <taxon>Euteleostomi</taxon>
        <taxon>Amphibia</taxon>
        <taxon>Batrachia</taxon>
        <taxon>Caudata</taxon>
        <taxon>Salamandroidea</taxon>
        <taxon>Salamandridae</taxon>
        <taxon>Pleurodelinae</taxon>
        <taxon>Pleurodeles</taxon>
    </lineage>
</organism>
<dbReference type="InterPro" id="IPR004244">
    <property type="entry name" value="Transposase_22"/>
</dbReference>
<dbReference type="InterPro" id="IPR042566">
    <property type="entry name" value="L1_C"/>
</dbReference>
<accession>A0AAV7VUK7</accession>